<evidence type="ECO:0000256" key="7">
    <source>
        <dbReference type="ARBA" id="ARBA00023004"/>
    </source>
</evidence>
<keyword evidence="5" id="KW-0574">Periplasm</keyword>
<evidence type="ECO:0000256" key="2">
    <source>
        <dbReference type="ARBA" id="ARBA00022448"/>
    </source>
</evidence>
<dbReference type="Proteomes" id="UP001269144">
    <property type="component" value="Unassembled WGS sequence"/>
</dbReference>
<proteinExistence type="predicted"/>
<evidence type="ECO:0000259" key="10">
    <source>
        <dbReference type="PROSITE" id="PS51007"/>
    </source>
</evidence>
<dbReference type="PANTHER" id="PTHR33751">
    <property type="entry name" value="CBB3-TYPE CYTOCHROME C OXIDASE SUBUNIT FIXP"/>
    <property type="match status" value="1"/>
</dbReference>
<dbReference type="InterPro" id="IPR036909">
    <property type="entry name" value="Cyt_c-like_dom_sf"/>
</dbReference>
<evidence type="ECO:0000256" key="5">
    <source>
        <dbReference type="ARBA" id="ARBA00022764"/>
    </source>
</evidence>
<dbReference type="Gene3D" id="1.10.760.10">
    <property type="entry name" value="Cytochrome c-like domain"/>
    <property type="match status" value="2"/>
</dbReference>
<evidence type="ECO:0000256" key="3">
    <source>
        <dbReference type="ARBA" id="ARBA00022617"/>
    </source>
</evidence>
<comment type="subcellular location">
    <subcellularLocation>
        <location evidence="1">Periplasm</location>
    </subcellularLocation>
</comment>
<dbReference type="InterPro" id="IPR009056">
    <property type="entry name" value="Cyt_c-like_dom"/>
</dbReference>
<keyword evidence="4 8" id="KW-0479">Metal-binding</keyword>
<evidence type="ECO:0000256" key="8">
    <source>
        <dbReference type="PROSITE-ProRule" id="PRU00433"/>
    </source>
</evidence>
<dbReference type="InterPro" id="IPR050597">
    <property type="entry name" value="Cytochrome_c_Oxidase_Subunit"/>
</dbReference>
<protein>
    <recommendedName>
        <fullName evidence="10">Cytochrome c domain-containing protein</fullName>
    </recommendedName>
</protein>
<dbReference type="RefSeq" id="WP_311163026.1">
    <property type="nucleotide sequence ID" value="NZ_JAVQLW010000006.1"/>
</dbReference>
<dbReference type="EMBL" id="JAVQLW010000006">
    <property type="protein sequence ID" value="MDS9470202.1"/>
    <property type="molecule type" value="Genomic_DNA"/>
</dbReference>
<name>A0ABU2HYR1_9RHOB</name>
<reference evidence="12" key="1">
    <citation type="submission" date="2023-07" db="EMBL/GenBank/DDBJ databases">
        <title>Paracoccus sp. MBLB3053 whole genome sequence.</title>
        <authorList>
            <person name="Hwang C.Y."/>
            <person name="Cho E.-S."/>
            <person name="Seo M.-J."/>
        </authorList>
    </citation>
    <scope>NUCLEOTIDE SEQUENCE [LARGE SCALE GENOMIC DNA]</scope>
    <source>
        <strain evidence="12">MBLB3053</strain>
    </source>
</reference>
<dbReference type="PIRSF" id="PIRSF000005">
    <property type="entry name" value="Cytochrome_c4"/>
    <property type="match status" value="1"/>
</dbReference>
<dbReference type="SUPFAM" id="SSF46626">
    <property type="entry name" value="Cytochrome c"/>
    <property type="match status" value="2"/>
</dbReference>
<keyword evidence="7 8" id="KW-0408">Iron</keyword>
<keyword evidence="6" id="KW-0249">Electron transport</keyword>
<evidence type="ECO:0000256" key="9">
    <source>
        <dbReference type="SAM" id="MobiDB-lite"/>
    </source>
</evidence>
<gene>
    <name evidence="11" type="ORF">RGQ15_21880</name>
</gene>
<organism evidence="11 12">
    <name type="scientific">Paracoccus aurantius</name>
    <dbReference type="NCBI Taxonomy" id="3073814"/>
    <lineage>
        <taxon>Bacteria</taxon>
        <taxon>Pseudomonadati</taxon>
        <taxon>Pseudomonadota</taxon>
        <taxon>Alphaproteobacteria</taxon>
        <taxon>Rhodobacterales</taxon>
        <taxon>Paracoccaceae</taxon>
        <taxon>Paracoccus</taxon>
    </lineage>
</organism>
<evidence type="ECO:0000256" key="1">
    <source>
        <dbReference type="ARBA" id="ARBA00004418"/>
    </source>
</evidence>
<keyword evidence="12" id="KW-1185">Reference proteome</keyword>
<keyword evidence="3 8" id="KW-0349">Heme</keyword>
<evidence type="ECO:0000313" key="12">
    <source>
        <dbReference type="Proteomes" id="UP001269144"/>
    </source>
</evidence>
<feature type="domain" description="Cytochrome c" evidence="10">
    <location>
        <begin position="118"/>
        <end position="207"/>
    </location>
</feature>
<evidence type="ECO:0000313" key="11">
    <source>
        <dbReference type="EMBL" id="MDS9470202.1"/>
    </source>
</evidence>
<comment type="caution">
    <text evidence="11">The sequence shown here is derived from an EMBL/GenBank/DDBJ whole genome shotgun (WGS) entry which is preliminary data.</text>
</comment>
<sequence>MTGMPAWPARRQDDVWPVVAFLRVATNLSAQDYRDLVSDEAVGSCTMCHGTEGRSENPFVPRLDILSPAYIAASLHAYSDGSRDSGIMAEAAAGLDDQAILRLAKSFPPPKSERVASPQTGPGPELATQGTPEIPSCHACHGPWQAPLNEAFPSISGQSKRYLRDQLILWRESARGGGRMAELMHHAARALDDTDIEALAAYYSALPPARLNDMAR</sequence>
<feature type="region of interest" description="Disordered" evidence="9">
    <location>
        <begin position="108"/>
        <end position="130"/>
    </location>
</feature>
<dbReference type="PROSITE" id="PS51007">
    <property type="entry name" value="CYTC"/>
    <property type="match status" value="1"/>
</dbReference>
<dbReference type="PANTHER" id="PTHR33751:SF9">
    <property type="entry name" value="CYTOCHROME C4"/>
    <property type="match status" value="1"/>
</dbReference>
<keyword evidence="2" id="KW-0813">Transport</keyword>
<dbReference type="InterPro" id="IPR024167">
    <property type="entry name" value="Cytochrome_c4-like"/>
</dbReference>
<evidence type="ECO:0000256" key="4">
    <source>
        <dbReference type="ARBA" id="ARBA00022723"/>
    </source>
</evidence>
<accession>A0ABU2HYR1</accession>
<evidence type="ECO:0000256" key="6">
    <source>
        <dbReference type="ARBA" id="ARBA00022982"/>
    </source>
</evidence>